<reference evidence="4 5" key="1">
    <citation type="submission" date="2020-04" db="EMBL/GenBank/DDBJ databases">
        <title>Draft genome of Pyxidicoccus fallax type strain.</title>
        <authorList>
            <person name="Whitworth D.E."/>
        </authorList>
    </citation>
    <scope>NUCLEOTIDE SEQUENCE [LARGE SCALE GENOMIC DNA]</scope>
    <source>
        <strain evidence="4 5">DSM 14698</strain>
    </source>
</reference>
<proteinExistence type="predicted"/>
<dbReference type="AlphaFoldDB" id="A0A848LZI2"/>
<dbReference type="EMBL" id="JABBJJ010000651">
    <property type="protein sequence ID" value="NMO23537.1"/>
    <property type="molecule type" value="Genomic_DNA"/>
</dbReference>
<dbReference type="InterPro" id="IPR003140">
    <property type="entry name" value="PLipase/COase/thioEstase"/>
</dbReference>
<evidence type="ECO:0000259" key="3">
    <source>
        <dbReference type="Pfam" id="PF02230"/>
    </source>
</evidence>
<comment type="caution">
    <text evidence="4">The sequence shown here is derived from an EMBL/GenBank/DDBJ whole genome shotgun (WGS) entry which is preliminary data.</text>
</comment>
<dbReference type="Gene3D" id="3.40.50.1820">
    <property type="entry name" value="alpha/beta hydrolase"/>
    <property type="match status" value="1"/>
</dbReference>
<organism evidence="4 5">
    <name type="scientific">Pyxidicoccus fallax</name>
    <dbReference type="NCBI Taxonomy" id="394095"/>
    <lineage>
        <taxon>Bacteria</taxon>
        <taxon>Pseudomonadati</taxon>
        <taxon>Myxococcota</taxon>
        <taxon>Myxococcia</taxon>
        <taxon>Myxococcales</taxon>
        <taxon>Cystobacterineae</taxon>
        <taxon>Myxococcaceae</taxon>
        <taxon>Pyxidicoccus</taxon>
    </lineage>
</organism>
<dbReference type="InterPro" id="IPR029058">
    <property type="entry name" value="AB_hydrolase_fold"/>
</dbReference>
<dbReference type="SUPFAM" id="SSF53474">
    <property type="entry name" value="alpha/beta-Hydrolases"/>
    <property type="match status" value="1"/>
</dbReference>
<keyword evidence="2" id="KW-0378">Hydrolase</keyword>
<name>A0A848LZI2_9BACT</name>
<sequence>MLYVPEDHSVDKPAMLVVMLHGAGGNARQGLGMLQDVAETEGFLLMTPESRAPSWDLIMGDYGQDVAFLDQALDQVFSRYAVDPERVVLAGFSDGASYALSLGIINGDLFKHIVAFSPGFAAPRDSHGAPRLFVSHGDKDGVLPVARCSRRIVPQLEAAGLEVRYHEFKGGHVVPPEIVGEAIDWLNAAGGR</sequence>
<dbReference type="Pfam" id="PF02230">
    <property type="entry name" value="Abhydrolase_2"/>
    <property type="match status" value="1"/>
</dbReference>
<gene>
    <name evidence="4" type="ORF">HG543_53090</name>
</gene>
<evidence type="ECO:0000313" key="5">
    <source>
        <dbReference type="Proteomes" id="UP000518300"/>
    </source>
</evidence>
<dbReference type="Proteomes" id="UP000518300">
    <property type="component" value="Unassembled WGS sequence"/>
</dbReference>
<accession>A0A848LZI2</accession>
<evidence type="ECO:0000313" key="4">
    <source>
        <dbReference type="EMBL" id="NMO23537.1"/>
    </source>
</evidence>
<dbReference type="PANTHER" id="PTHR43037">
    <property type="entry name" value="UNNAMED PRODUCT-RELATED"/>
    <property type="match status" value="1"/>
</dbReference>
<protein>
    <submittedName>
        <fullName evidence="4">Phospholipase</fullName>
    </submittedName>
</protein>
<keyword evidence="1" id="KW-0732">Signal</keyword>
<dbReference type="PANTHER" id="PTHR43037:SF5">
    <property type="entry name" value="FERULOYL ESTERASE"/>
    <property type="match status" value="1"/>
</dbReference>
<feature type="domain" description="Phospholipase/carboxylesterase/thioesterase" evidence="3">
    <location>
        <begin position="72"/>
        <end position="187"/>
    </location>
</feature>
<evidence type="ECO:0000256" key="2">
    <source>
        <dbReference type="ARBA" id="ARBA00022801"/>
    </source>
</evidence>
<dbReference type="InterPro" id="IPR050955">
    <property type="entry name" value="Plant_Biomass_Hydrol_Est"/>
</dbReference>
<evidence type="ECO:0000256" key="1">
    <source>
        <dbReference type="ARBA" id="ARBA00022729"/>
    </source>
</evidence>
<dbReference type="GO" id="GO:0016787">
    <property type="term" value="F:hydrolase activity"/>
    <property type="evidence" value="ECO:0007669"/>
    <property type="project" value="UniProtKB-KW"/>
</dbReference>
<keyword evidence="5" id="KW-1185">Reference proteome</keyword>